<dbReference type="GO" id="GO:0005886">
    <property type="term" value="C:plasma membrane"/>
    <property type="evidence" value="ECO:0007669"/>
    <property type="project" value="TreeGrafter"/>
</dbReference>
<dbReference type="SUPFAM" id="SSF81665">
    <property type="entry name" value="Calcium ATPase, transmembrane domain M"/>
    <property type="match status" value="1"/>
</dbReference>
<dbReference type="GO" id="GO:0140326">
    <property type="term" value="F:ATPase-coupled intramembrane lipid transporter activity"/>
    <property type="evidence" value="ECO:0007669"/>
    <property type="project" value="UniProtKB-EC"/>
</dbReference>
<keyword evidence="11" id="KW-0333">Golgi apparatus</keyword>
<evidence type="ECO:0000256" key="14">
    <source>
        <dbReference type="ARBA" id="ARBA00049128"/>
    </source>
</evidence>
<evidence type="ECO:0000256" key="16">
    <source>
        <dbReference type="PIRSR" id="PIRSR606539-1"/>
    </source>
</evidence>
<evidence type="ECO:0000256" key="15">
    <source>
        <dbReference type="ARBA" id="ARBA00051303"/>
    </source>
</evidence>
<organism evidence="23 24">
    <name type="scientific">Chaetomidium leptoderma</name>
    <dbReference type="NCBI Taxonomy" id="669021"/>
    <lineage>
        <taxon>Eukaryota</taxon>
        <taxon>Fungi</taxon>
        <taxon>Dikarya</taxon>
        <taxon>Ascomycota</taxon>
        <taxon>Pezizomycotina</taxon>
        <taxon>Sordariomycetes</taxon>
        <taxon>Sordariomycetidae</taxon>
        <taxon>Sordariales</taxon>
        <taxon>Chaetomiaceae</taxon>
        <taxon>Chaetomidium</taxon>
    </lineage>
</organism>
<dbReference type="InterPro" id="IPR023299">
    <property type="entry name" value="ATPase_P-typ_cyto_dom_N"/>
</dbReference>
<feature type="binding site" evidence="17">
    <location>
        <position position="610"/>
    </location>
    <ligand>
        <name>ATP</name>
        <dbReference type="ChEBI" id="CHEBI:30616"/>
    </ligand>
</feature>
<feature type="binding site" evidence="17">
    <location>
        <position position="1005"/>
    </location>
    <ligand>
        <name>ATP</name>
        <dbReference type="ChEBI" id="CHEBI:30616"/>
    </ligand>
</feature>
<protein>
    <recommendedName>
        <fullName evidence="19">Phospholipid-transporting ATPase</fullName>
        <ecNumber evidence="19">7.6.2.1</ecNumber>
    </recommendedName>
</protein>
<evidence type="ECO:0000313" key="24">
    <source>
        <dbReference type="Proteomes" id="UP001302745"/>
    </source>
</evidence>
<dbReference type="Gene3D" id="3.40.50.1000">
    <property type="entry name" value="HAD superfamily/HAD-like"/>
    <property type="match status" value="1"/>
</dbReference>
<feature type="binding site" evidence="17">
    <location>
        <position position="612"/>
    </location>
    <ligand>
        <name>ATP</name>
        <dbReference type="ChEBI" id="CHEBI:30616"/>
    </ligand>
</feature>
<dbReference type="GO" id="GO:0006892">
    <property type="term" value="P:post-Golgi vesicle-mediated transport"/>
    <property type="evidence" value="ECO:0007669"/>
    <property type="project" value="TreeGrafter"/>
</dbReference>
<keyword evidence="24" id="KW-1185">Reference proteome</keyword>
<evidence type="ECO:0000256" key="3">
    <source>
        <dbReference type="ARBA" id="ARBA00008109"/>
    </source>
</evidence>
<dbReference type="InterPro" id="IPR008250">
    <property type="entry name" value="ATPase_P-typ_transduc_dom_A_sf"/>
</dbReference>
<feature type="transmembrane region" description="Helical" evidence="19">
    <location>
        <begin position="546"/>
        <end position="564"/>
    </location>
</feature>
<keyword evidence="4 19" id="KW-0812">Transmembrane</keyword>
<feature type="transmembrane region" description="Helical" evidence="19">
    <location>
        <begin position="1142"/>
        <end position="1164"/>
    </location>
</feature>
<dbReference type="CDD" id="cd02073">
    <property type="entry name" value="P-type_ATPase_APLT_Dnf-like"/>
    <property type="match status" value="1"/>
</dbReference>
<feature type="binding site" evidence="17">
    <location>
        <position position="975"/>
    </location>
    <ligand>
        <name>ATP</name>
        <dbReference type="ChEBI" id="CHEBI:30616"/>
    </ligand>
</feature>
<dbReference type="GO" id="GO:0000287">
    <property type="term" value="F:magnesium ion binding"/>
    <property type="evidence" value="ECO:0007669"/>
    <property type="project" value="UniProtKB-UniRule"/>
</dbReference>
<dbReference type="PANTHER" id="PTHR24092:SF150">
    <property type="entry name" value="PHOSPHOLIPID-TRANSPORTING ATPASE"/>
    <property type="match status" value="1"/>
</dbReference>
<feature type="domain" description="P-type ATPase C-terminal" evidence="22">
    <location>
        <begin position="1028"/>
        <end position="1279"/>
    </location>
</feature>
<keyword evidence="5 18" id="KW-0479">Metal-binding</keyword>
<dbReference type="EC" id="7.6.2.1" evidence="19"/>
<dbReference type="GO" id="GO:0016887">
    <property type="term" value="F:ATP hydrolysis activity"/>
    <property type="evidence" value="ECO:0007669"/>
    <property type="project" value="InterPro"/>
</dbReference>
<gene>
    <name evidence="23" type="ORF">C8A00DRAFT_29165</name>
</gene>
<evidence type="ECO:0000259" key="22">
    <source>
        <dbReference type="Pfam" id="PF16212"/>
    </source>
</evidence>
<comment type="catalytic activity">
    <reaction evidence="15">
        <text>a 1,2-diacyl-sn-glycero-3-phospho-L-serine(out) + ATP + H2O = a 1,2-diacyl-sn-glycero-3-phospho-L-serine(in) + ADP + phosphate + H(+)</text>
        <dbReference type="Rhea" id="RHEA:38567"/>
        <dbReference type="ChEBI" id="CHEBI:15377"/>
        <dbReference type="ChEBI" id="CHEBI:15378"/>
        <dbReference type="ChEBI" id="CHEBI:30616"/>
        <dbReference type="ChEBI" id="CHEBI:43474"/>
        <dbReference type="ChEBI" id="CHEBI:57262"/>
        <dbReference type="ChEBI" id="CHEBI:456216"/>
    </reaction>
    <physiologicalReaction direction="left-to-right" evidence="15">
        <dbReference type="Rhea" id="RHEA:38568"/>
    </physiologicalReaction>
</comment>
<dbReference type="InterPro" id="IPR006539">
    <property type="entry name" value="P-type_ATPase_IV"/>
</dbReference>
<feature type="region of interest" description="Disordered" evidence="20">
    <location>
        <begin position="172"/>
        <end position="205"/>
    </location>
</feature>
<dbReference type="PANTHER" id="PTHR24092">
    <property type="entry name" value="PROBABLE PHOSPHOLIPID-TRANSPORTING ATPASE"/>
    <property type="match status" value="1"/>
</dbReference>
<keyword evidence="7 17" id="KW-0067">ATP-binding</keyword>
<feature type="binding site" evidence="17">
    <location>
        <position position="981"/>
    </location>
    <ligand>
        <name>ATP</name>
        <dbReference type="ChEBI" id="CHEBI:30616"/>
    </ligand>
</feature>
<dbReference type="GO" id="GO:0045332">
    <property type="term" value="P:phospholipid translocation"/>
    <property type="evidence" value="ECO:0007669"/>
    <property type="project" value="TreeGrafter"/>
</dbReference>
<feature type="binding site" evidence="17">
    <location>
        <position position="745"/>
    </location>
    <ligand>
        <name>ATP</name>
        <dbReference type="ChEBI" id="CHEBI:30616"/>
    </ligand>
</feature>
<evidence type="ECO:0000256" key="6">
    <source>
        <dbReference type="ARBA" id="ARBA00022741"/>
    </source>
</evidence>
<feature type="region of interest" description="Disordered" evidence="20">
    <location>
        <begin position="1"/>
        <end position="146"/>
    </location>
</feature>
<dbReference type="InterPro" id="IPR023298">
    <property type="entry name" value="ATPase_P-typ_TM_dom_sf"/>
</dbReference>
<feature type="binding site" evidence="18">
    <location>
        <position position="1002"/>
    </location>
    <ligand>
        <name>Mg(2+)</name>
        <dbReference type="ChEBI" id="CHEBI:18420"/>
    </ligand>
</feature>
<feature type="transmembrane region" description="Helical" evidence="19">
    <location>
        <begin position="1099"/>
        <end position="1121"/>
    </location>
</feature>
<feature type="active site" description="4-aspartylphosphate intermediate" evidence="16">
    <location>
        <position position="610"/>
    </location>
</feature>
<dbReference type="PROSITE" id="PS00154">
    <property type="entry name" value="ATPASE_E1_E2"/>
    <property type="match status" value="1"/>
</dbReference>
<evidence type="ECO:0000256" key="2">
    <source>
        <dbReference type="ARBA" id="ARBA00004166"/>
    </source>
</evidence>
<evidence type="ECO:0000256" key="11">
    <source>
        <dbReference type="ARBA" id="ARBA00023034"/>
    </source>
</evidence>
<dbReference type="PRINTS" id="PR00119">
    <property type="entry name" value="CATATPASE"/>
</dbReference>
<comment type="catalytic activity">
    <reaction evidence="14">
        <text>a 1,2-diacyl-sn-glycero-3-phosphoethanolamine(out) + ATP + H2O = a 1,2-diacyl-sn-glycero-3-phosphoethanolamine(in) + ADP + phosphate + H(+)</text>
        <dbReference type="Rhea" id="RHEA:66132"/>
        <dbReference type="ChEBI" id="CHEBI:15377"/>
        <dbReference type="ChEBI" id="CHEBI:15378"/>
        <dbReference type="ChEBI" id="CHEBI:30616"/>
        <dbReference type="ChEBI" id="CHEBI:43474"/>
        <dbReference type="ChEBI" id="CHEBI:64612"/>
        <dbReference type="ChEBI" id="CHEBI:456216"/>
    </reaction>
    <physiologicalReaction direction="left-to-right" evidence="14">
        <dbReference type="Rhea" id="RHEA:66133"/>
    </physiologicalReaction>
</comment>
<dbReference type="InterPro" id="IPR023214">
    <property type="entry name" value="HAD_sf"/>
</dbReference>
<evidence type="ECO:0000256" key="20">
    <source>
        <dbReference type="SAM" id="MobiDB-lite"/>
    </source>
</evidence>
<evidence type="ECO:0000313" key="23">
    <source>
        <dbReference type="EMBL" id="KAK4157937.1"/>
    </source>
</evidence>
<dbReference type="GO" id="GO:0005524">
    <property type="term" value="F:ATP binding"/>
    <property type="evidence" value="ECO:0007669"/>
    <property type="project" value="UniProtKB-UniRule"/>
</dbReference>
<dbReference type="InterPro" id="IPR044492">
    <property type="entry name" value="P_typ_ATPase_HD_dom"/>
</dbReference>
<feature type="binding site" evidence="17">
    <location>
        <position position="704"/>
    </location>
    <ligand>
        <name>ATP</name>
        <dbReference type="ChEBI" id="CHEBI:30616"/>
    </ligand>
</feature>
<dbReference type="InterPro" id="IPR032630">
    <property type="entry name" value="P_typ_ATPase_c"/>
</dbReference>
<dbReference type="FunFam" id="3.40.50.1000:FF:000010">
    <property type="entry name" value="Phospholipid-transporting ATPase"/>
    <property type="match status" value="1"/>
</dbReference>
<evidence type="ECO:0000256" key="13">
    <source>
        <dbReference type="ARBA" id="ARBA00034036"/>
    </source>
</evidence>
<dbReference type="Pfam" id="PF16212">
    <property type="entry name" value="PhoLip_ATPase_C"/>
    <property type="match status" value="1"/>
</dbReference>
<feature type="binding site" evidence="17">
    <location>
        <position position="882"/>
    </location>
    <ligand>
        <name>ATP</name>
        <dbReference type="ChEBI" id="CHEBI:30616"/>
    </ligand>
</feature>
<comment type="subcellular location">
    <subcellularLocation>
        <location evidence="2">Golgi apparatus</location>
        <location evidence="2">trans-Golgi network membrane</location>
        <topology evidence="2">Multi-pass membrane protein</topology>
    </subcellularLocation>
    <subcellularLocation>
        <location evidence="19">Membrane</location>
        <topology evidence="19">Multi-pass membrane protein</topology>
    </subcellularLocation>
</comment>
<keyword evidence="8 18" id="KW-0460">Magnesium</keyword>
<evidence type="ECO:0000256" key="4">
    <source>
        <dbReference type="ARBA" id="ARBA00022692"/>
    </source>
</evidence>
<dbReference type="FunFam" id="3.40.1110.10:FF:000047">
    <property type="entry name" value="Phospholipid-transporting ATPase"/>
    <property type="match status" value="1"/>
</dbReference>
<feature type="binding site" evidence="18">
    <location>
        <position position="1006"/>
    </location>
    <ligand>
        <name>Mg(2+)</name>
        <dbReference type="ChEBI" id="CHEBI:18420"/>
    </ligand>
</feature>
<feature type="binding site" evidence="17">
    <location>
        <position position="1006"/>
    </location>
    <ligand>
        <name>ATP</name>
        <dbReference type="ChEBI" id="CHEBI:30616"/>
    </ligand>
</feature>
<feature type="binding site" evidence="17">
    <location>
        <position position="801"/>
    </location>
    <ligand>
        <name>ATP</name>
        <dbReference type="ChEBI" id="CHEBI:30616"/>
    </ligand>
</feature>
<comment type="catalytic activity">
    <reaction evidence="13 19">
        <text>ATP + H2O + phospholipidSide 1 = ADP + phosphate + phospholipidSide 2.</text>
        <dbReference type="EC" id="7.6.2.1"/>
    </reaction>
</comment>
<dbReference type="SUPFAM" id="SSF81653">
    <property type="entry name" value="Calcium ATPase, transduction domain A"/>
    <property type="match status" value="1"/>
</dbReference>
<comment type="cofactor">
    <cofactor evidence="1 18">
        <name>Mg(2+)</name>
        <dbReference type="ChEBI" id="CHEBI:18420"/>
    </cofactor>
</comment>
<comment type="caution">
    <text evidence="23">The sequence shown here is derived from an EMBL/GenBank/DDBJ whole genome shotgun (WGS) entry which is preliminary data.</text>
</comment>
<evidence type="ECO:0000256" key="9">
    <source>
        <dbReference type="ARBA" id="ARBA00022967"/>
    </source>
</evidence>
<dbReference type="SUPFAM" id="SSF81660">
    <property type="entry name" value="Metal cation-transporting ATPase, ATP-binding domain N"/>
    <property type="match status" value="1"/>
</dbReference>
<evidence type="ECO:0000256" key="12">
    <source>
        <dbReference type="ARBA" id="ARBA00023136"/>
    </source>
</evidence>
<evidence type="ECO:0000256" key="1">
    <source>
        <dbReference type="ARBA" id="ARBA00001946"/>
    </source>
</evidence>
<dbReference type="FunFam" id="2.70.150.10:FF:000026">
    <property type="entry name" value="Phospholipid-transporting ATPase"/>
    <property type="match status" value="1"/>
</dbReference>
<dbReference type="SFLD" id="SFLDF00027">
    <property type="entry name" value="p-type_atpase"/>
    <property type="match status" value="1"/>
</dbReference>
<evidence type="ECO:0000256" key="17">
    <source>
        <dbReference type="PIRSR" id="PIRSR606539-2"/>
    </source>
</evidence>
<dbReference type="InterPro" id="IPR018303">
    <property type="entry name" value="ATPase_P-typ_P_site"/>
</dbReference>
<evidence type="ECO:0000256" key="5">
    <source>
        <dbReference type="ARBA" id="ARBA00022723"/>
    </source>
</evidence>
<dbReference type="InterPro" id="IPR032631">
    <property type="entry name" value="P-type_ATPase_N"/>
</dbReference>
<feature type="compositionally biased region" description="Low complexity" evidence="20">
    <location>
        <begin position="73"/>
        <end position="90"/>
    </location>
</feature>
<dbReference type="SUPFAM" id="SSF56784">
    <property type="entry name" value="HAD-like"/>
    <property type="match status" value="1"/>
</dbReference>
<dbReference type="NCBIfam" id="TIGR01494">
    <property type="entry name" value="ATPase_P-type"/>
    <property type="match status" value="1"/>
</dbReference>
<evidence type="ECO:0000256" key="18">
    <source>
        <dbReference type="PIRSR" id="PIRSR606539-3"/>
    </source>
</evidence>
<feature type="binding site" evidence="17">
    <location>
        <position position="884"/>
    </location>
    <ligand>
        <name>ATP</name>
        <dbReference type="ChEBI" id="CHEBI:30616"/>
    </ligand>
</feature>
<keyword evidence="9 19" id="KW-1278">Translocase</keyword>
<comment type="similarity">
    <text evidence="3 19">Belongs to the cation transport ATPase (P-type) (TC 3.A.3) family. Type IV subfamily.</text>
</comment>
<keyword evidence="12 19" id="KW-0472">Membrane</keyword>
<sequence>MTGRPPPGGSTAPPNDLLLDLENDQPVYSAGQRSALNDDDLLNSYAYHQDGAPSRPSVSYDDFVGSGQPTQQPAGRPSPAGPSSSAASRPVGPYGPEVDRQYSQTSDLGNYQRYADDFDDYPDDGGYYQHGGPMAGGGPSQAARGNARNRNSVLSLGGGLLGRVKNRLGMGEGYSEMDLPLTDPRTAGRTDTTAEAPPPPKEKKFDMGNFKFGFGRAKVDPSTLGPRIIHLNNPPANAANKYVDNHVSTAKYNVATFLPKFLFEQFSKFANIFFLFTAGLQQIPNLSPTNRYTTIGPLIVVLMVSAGKELVEDYRRKQADKSLNMSKARILRGSSFAETKWIDVAVGDIVRVESEEPFPADLVLLASSEPEGLCYIETANLDGETNLKIKQALPETSSMVSSTELSRLGGRLRSEQPNSSLYTYEATLTMQAGGGEKELPLNPEQLLLRGATLRNTPWIHGVVVFSGHETKLMRNATAAPIKRTKVERQLNKLVLVLIGMLMVLSVISTVGDLVSRRVSGDALAYLELDKMDSAAAVARIFIKDMVTYWVLFSSLVPISLFVTLEMVKYWHGILINDDMDIYYDVNDTPANCRTSSLVEELGMVEYVFSDKTGTLTCNQMEFKASSIAGIMYAETVPEDRVPTIEDGVEVGIHEYKQLKENLKNNHPTAQAIDHFLTLLATCHTVIPEQDESGNIKYQAASPDEGALVEGALQMGYKFFARKPRAVIIEVNGEHLQYELLAVCEFNSTRKRMSTIYRCPDGKVRVYCKGADTVIMERLNDNNPHVDVTLRHLEEYASEGLRTLCLAMREVPEHEFQEWYQVYDKAQMTVGGTRAEELDKAAEIIEHDLYLLGATAIEDRLQDGVPETIHTLQEAGIKVWVLTGDRQETAINIGMSCKLLSEEMMLLIVNEESAEATRDNLQKKLDAIRNQGDATIEMGTLALVIDGKSLTYALEKDLEKLFLDLAIMCKAVICCRVSPLQKAMVVKVVKKYQKDSILLAIGDGANDVSMIQAAHIGIGISGMEGLQAARSADVSIAQFRFLRKLLLVHGAWSYHRVAKAILFSFYKNITLYLTQFWYVFENVFSGEIIYESWTLSFYNVFYTVLPPLVIGILDQFVSARLLDRYPQLYSLGQKNAFFRNRAFASWILNAVYHSLILYIGGSLFYINDGVQNDSVPAGKWVWGTAMYGAVLLTVLGKAALVTNNWTKYHVIAIPGSLAIWIVFVAVYGTVAPKLGYSTEYFSVVPRMFSSPSFWLQMPTLAILSLARDFTWKFSKRLWRPEAYHHVQEIQKYNIQDYRPRMEQFQKAIRKVRQVQRMRKQRGYAFSQADESQTRVLQAYDTTQHRGRYGEMASSRPQ</sequence>
<dbReference type="EMBL" id="MU856844">
    <property type="protein sequence ID" value="KAK4157937.1"/>
    <property type="molecule type" value="Genomic_DNA"/>
</dbReference>
<dbReference type="GO" id="GO:0032456">
    <property type="term" value="P:endocytic recycling"/>
    <property type="evidence" value="ECO:0007669"/>
    <property type="project" value="TreeGrafter"/>
</dbReference>
<dbReference type="SFLD" id="SFLDS00003">
    <property type="entry name" value="Haloacid_Dehalogenase"/>
    <property type="match status" value="1"/>
</dbReference>
<feature type="binding site" evidence="18">
    <location>
        <position position="610"/>
    </location>
    <ligand>
        <name>Mg(2+)</name>
        <dbReference type="ChEBI" id="CHEBI:18420"/>
    </ligand>
</feature>
<evidence type="ECO:0000259" key="21">
    <source>
        <dbReference type="Pfam" id="PF16209"/>
    </source>
</evidence>
<feature type="binding site" evidence="17">
    <location>
        <position position="883"/>
    </location>
    <ligand>
        <name>ATP</name>
        <dbReference type="ChEBI" id="CHEBI:30616"/>
    </ligand>
</feature>
<evidence type="ECO:0000256" key="8">
    <source>
        <dbReference type="ARBA" id="ARBA00022842"/>
    </source>
</evidence>
<evidence type="ECO:0000256" key="10">
    <source>
        <dbReference type="ARBA" id="ARBA00022989"/>
    </source>
</evidence>
<keyword evidence="10 19" id="KW-1133">Transmembrane helix</keyword>
<accession>A0AAN6VUC7</accession>
<dbReference type="SFLD" id="SFLDG00002">
    <property type="entry name" value="C1.7:_P-type_atpase_like"/>
    <property type="match status" value="1"/>
</dbReference>
<proteinExistence type="inferred from homology"/>
<evidence type="ECO:0000256" key="7">
    <source>
        <dbReference type="ARBA" id="ARBA00022840"/>
    </source>
</evidence>
<dbReference type="NCBIfam" id="TIGR01652">
    <property type="entry name" value="ATPase-Plipid"/>
    <property type="match status" value="1"/>
</dbReference>
<dbReference type="Gene3D" id="3.40.1110.10">
    <property type="entry name" value="Calcium-transporting ATPase, cytoplasmic domain N"/>
    <property type="match status" value="1"/>
</dbReference>
<reference evidence="23" key="2">
    <citation type="submission" date="2023-05" db="EMBL/GenBank/DDBJ databases">
        <authorList>
            <consortium name="Lawrence Berkeley National Laboratory"/>
            <person name="Steindorff A."/>
            <person name="Hensen N."/>
            <person name="Bonometti L."/>
            <person name="Westerberg I."/>
            <person name="Brannstrom I.O."/>
            <person name="Guillou S."/>
            <person name="Cros-Aarteil S."/>
            <person name="Calhoun S."/>
            <person name="Haridas S."/>
            <person name="Kuo A."/>
            <person name="Mondo S."/>
            <person name="Pangilinan J."/>
            <person name="Riley R."/>
            <person name="Labutti K."/>
            <person name="Andreopoulos B."/>
            <person name="Lipzen A."/>
            <person name="Chen C."/>
            <person name="Yanf M."/>
            <person name="Daum C."/>
            <person name="Ng V."/>
            <person name="Clum A."/>
            <person name="Ohm R."/>
            <person name="Martin F."/>
            <person name="Silar P."/>
            <person name="Natvig D."/>
            <person name="Lalanne C."/>
            <person name="Gautier V."/>
            <person name="Ament-Velasquez S.L."/>
            <person name="Kruys A."/>
            <person name="Hutchinson M.I."/>
            <person name="Powell A.J."/>
            <person name="Barry K."/>
            <person name="Miller A.N."/>
            <person name="Grigoriev I.V."/>
            <person name="Debuchy R."/>
            <person name="Gladieux P."/>
            <person name="Thoren M.H."/>
            <person name="Johannesson H."/>
        </authorList>
    </citation>
    <scope>NUCLEOTIDE SEQUENCE</scope>
    <source>
        <strain evidence="23">CBS 538.74</strain>
    </source>
</reference>
<keyword evidence="6 17" id="KW-0547">Nucleotide-binding</keyword>
<dbReference type="Pfam" id="PF13246">
    <property type="entry name" value="Cation_ATPase"/>
    <property type="match status" value="1"/>
</dbReference>
<feature type="binding site" evidence="17">
    <location>
        <position position="611"/>
    </location>
    <ligand>
        <name>ATP</name>
        <dbReference type="ChEBI" id="CHEBI:30616"/>
    </ligand>
</feature>
<dbReference type="Gene3D" id="2.70.150.10">
    <property type="entry name" value="Calcium-transporting ATPase, cytoplasmic transduction domain A"/>
    <property type="match status" value="1"/>
</dbReference>
<dbReference type="GO" id="GO:0005802">
    <property type="term" value="C:trans-Golgi network"/>
    <property type="evidence" value="ECO:0007669"/>
    <property type="project" value="TreeGrafter"/>
</dbReference>
<dbReference type="Pfam" id="PF16209">
    <property type="entry name" value="PhoLip_ATPase_N"/>
    <property type="match status" value="1"/>
</dbReference>
<feature type="domain" description="P-type ATPase N-terminal" evidence="21">
    <location>
        <begin position="229"/>
        <end position="295"/>
    </location>
</feature>
<name>A0AAN6VUC7_9PEZI</name>
<feature type="transmembrane region" description="Helical" evidence="19">
    <location>
        <begin position="493"/>
        <end position="511"/>
    </location>
</feature>
<feature type="binding site" evidence="18">
    <location>
        <position position="612"/>
    </location>
    <ligand>
        <name>Mg(2+)</name>
        <dbReference type="ChEBI" id="CHEBI:18420"/>
    </ligand>
</feature>
<dbReference type="InterPro" id="IPR036412">
    <property type="entry name" value="HAD-like_sf"/>
</dbReference>
<evidence type="ECO:0000256" key="19">
    <source>
        <dbReference type="RuleBase" id="RU362033"/>
    </source>
</evidence>
<feature type="transmembrane region" description="Helical" evidence="19">
    <location>
        <begin position="1179"/>
        <end position="1200"/>
    </location>
</feature>
<dbReference type="InterPro" id="IPR001757">
    <property type="entry name" value="P_typ_ATPase"/>
</dbReference>
<reference evidence="23" key="1">
    <citation type="journal article" date="2023" name="Mol. Phylogenet. Evol.">
        <title>Genome-scale phylogeny and comparative genomics of the fungal order Sordariales.</title>
        <authorList>
            <person name="Hensen N."/>
            <person name="Bonometti L."/>
            <person name="Westerberg I."/>
            <person name="Brannstrom I.O."/>
            <person name="Guillou S."/>
            <person name="Cros-Aarteil S."/>
            <person name="Calhoun S."/>
            <person name="Haridas S."/>
            <person name="Kuo A."/>
            <person name="Mondo S."/>
            <person name="Pangilinan J."/>
            <person name="Riley R."/>
            <person name="LaButti K."/>
            <person name="Andreopoulos B."/>
            <person name="Lipzen A."/>
            <person name="Chen C."/>
            <person name="Yan M."/>
            <person name="Daum C."/>
            <person name="Ng V."/>
            <person name="Clum A."/>
            <person name="Steindorff A."/>
            <person name="Ohm R.A."/>
            <person name="Martin F."/>
            <person name="Silar P."/>
            <person name="Natvig D.O."/>
            <person name="Lalanne C."/>
            <person name="Gautier V."/>
            <person name="Ament-Velasquez S.L."/>
            <person name="Kruys A."/>
            <person name="Hutchinson M.I."/>
            <person name="Powell A.J."/>
            <person name="Barry K."/>
            <person name="Miller A.N."/>
            <person name="Grigoriev I.V."/>
            <person name="Debuchy R."/>
            <person name="Gladieux P."/>
            <person name="Hiltunen Thoren M."/>
            <person name="Johannesson H."/>
        </authorList>
    </citation>
    <scope>NUCLEOTIDE SEQUENCE</scope>
    <source>
        <strain evidence="23">CBS 538.74</strain>
    </source>
</reference>
<feature type="binding site" evidence="17">
    <location>
        <position position="768"/>
    </location>
    <ligand>
        <name>ATP</name>
        <dbReference type="ChEBI" id="CHEBI:30616"/>
    </ligand>
</feature>
<dbReference type="Proteomes" id="UP001302745">
    <property type="component" value="Unassembled WGS sequence"/>
</dbReference>
<feature type="transmembrane region" description="Helical" evidence="19">
    <location>
        <begin position="1207"/>
        <end position="1227"/>
    </location>
</feature>